<evidence type="ECO:0000313" key="2">
    <source>
        <dbReference type="Proteomes" id="UP001497516"/>
    </source>
</evidence>
<name>A0AAV2CQT3_9ROSI</name>
<dbReference type="PANTHER" id="PTHR47481:SF22">
    <property type="entry name" value="RETROTRANSPOSON GAG DOMAIN-CONTAINING PROTEIN"/>
    <property type="match status" value="1"/>
</dbReference>
<dbReference type="PANTHER" id="PTHR47481">
    <property type="match status" value="1"/>
</dbReference>
<proteinExistence type="predicted"/>
<organism evidence="1 2">
    <name type="scientific">Linum trigynum</name>
    <dbReference type="NCBI Taxonomy" id="586398"/>
    <lineage>
        <taxon>Eukaryota</taxon>
        <taxon>Viridiplantae</taxon>
        <taxon>Streptophyta</taxon>
        <taxon>Embryophyta</taxon>
        <taxon>Tracheophyta</taxon>
        <taxon>Spermatophyta</taxon>
        <taxon>Magnoliopsida</taxon>
        <taxon>eudicotyledons</taxon>
        <taxon>Gunneridae</taxon>
        <taxon>Pentapetalae</taxon>
        <taxon>rosids</taxon>
        <taxon>fabids</taxon>
        <taxon>Malpighiales</taxon>
        <taxon>Linaceae</taxon>
        <taxon>Linum</taxon>
    </lineage>
</organism>
<gene>
    <name evidence="1" type="ORF">LTRI10_LOCUS6413</name>
</gene>
<sequence length="201" mass="22140">MRCSIDESIYSFVSAASTARAAWLTLEKLYASNAQSRIIYLKGKLAKTSKGDHDILSFVNDLKTTATELALIGEPVKDIDLIAYCLRGLGAITNPSLLSFVPAVLNSLLRIWLIRWWSTRQTLKLGCLPLFRRPFTHRGNVMAAPPTLVLPEGRHSPTTLSSPRGPAGLLQCPPGPSHRHLPGPLTRLYCHSRNWPSVTTS</sequence>
<keyword evidence="2" id="KW-1185">Reference proteome</keyword>
<evidence type="ECO:0000313" key="1">
    <source>
        <dbReference type="EMBL" id="CAL1358888.1"/>
    </source>
</evidence>
<dbReference type="Proteomes" id="UP001497516">
    <property type="component" value="Chromosome 10"/>
</dbReference>
<protein>
    <submittedName>
        <fullName evidence="1">Uncharacterized protein</fullName>
    </submittedName>
</protein>
<dbReference type="AlphaFoldDB" id="A0AAV2CQT3"/>
<accession>A0AAV2CQT3</accession>
<dbReference type="Pfam" id="PF14223">
    <property type="entry name" value="Retrotran_gag_2"/>
    <property type="match status" value="1"/>
</dbReference>
<reference evidence="1 2" key="1">
    <citation type="submission" date="2024-04" db="EMBL/GenBank/DDBJ databases">
        <authorList>
            <person name="Fracassetti M."/>
        </authorList>
    </citation>
    <scope>NUCLEOTIDE SEQUENCE [LARGE SCALE GENOMIC DNA]</scope>
</reference>
<dbReference type="EMBL" id="OZ034814">
    <property type="protein sequence ID" value="CAL1358888.1"/>
    <property type="molecule type" value="Genomic_DNA"/>
</dbReference>